<dbReference type="Pfam" id="PF04577">
    <property type="entry name" value="Glyco_transf_61"/>
    <property type="match status" value="1"/>
</dbReference>
<dbReference type="Pfam" id="PF13445">
    <property type="entry name" value="zf-RING_UBOX"/>
    <property type="match status" value="1"/>
</dbReference>
<dbReference type="AlphaFoldDB" id="A0A8J5CXX0"/>
<keyword evidence="6" id="KW-0812">Transmembrane</keyword>
<dbReference type="Proteomes" id="UP000770661">
    <property type="component" value="Unassembled WGS sequence"/>
</dbReference>
<evidence type="ECO:0000313" key="9">
    <source>
        <dbReference type="EMBL" id="KAG0725179.1"/>
    </source>
</evidence>
<evidence type="ECO:0000256" key="7">
    <source>
        <dbReference type="SAM" id="SignalP"/>
    </source>
</evidence>
<dbReference type="EMBL" id="JACEEZ010005919">
    <property type="protein sequence ID" value="KAG0725179.1"/>
    <property type="molecule type" value="Genomic_DNA"/>
</dbReference>
<feature type="region of interest" description="Disordered" evidence="5">
    <location>
        <begin position="515"/>
        <end position="546"/>
    </location>
</feature>
<dbReference type="InterPro" id="IPR049625">
    <property type="entry name" value="Glyco_transf_61_cat"/>
</dbReference>
<dbReference type="PROSITE" id="PS00518">
    <property type="entry name" value="ZF_RING_1"/>
    <property type="match status" value="1"/>
</dbReference>
<keyword evidence="7" id="KW-0732">Signal</keyword>
<feature type="signal peptide" evidence="7">
    <location>
        <begin position="1"/>
        <end position="19"/>
    </location>
</feature>
<evidence type="ECO:0000256" key="2">
    <source>
        <dbReference type="ARBA" id="ARBA00022771"/>
    </source>
</evidence>
<evidence type="ECO:0000259" key="8">
    <source>
        <dbReference type="PROSITE" id="PS50089"/>
    </source>
</evidence>
<feature type="region of interest" description="Disordered" evidence="5">
    <location>
        <begin position="832"/>
        <end position="905"/>
    </location>
</feature>
<dbReference type="PANTHER" id="PTHR13160">
    <property type="entry name" value="OLIGOSACCHARYLTRANSFERASE COMPLEX SUBUNIT OSTC"/>
    <property type="match status" value="1"/>
</dbReference>
<dbReference type="SUPFAM" id="SSF57850">
    <property type="entry name" value="RING/U-box"/>
    <property type="match status" value="1"/>
</dbReference>
<reference evidence="9" key="1">
    <citation type="submission" date="2020-07" db="EMBL/GenBank/DDBJ databases">
        <title>The High-quality genome of the commercially important snow crab, Chionoecetes opilio.</title>
        <authorList>
            <person name="Jeong J.-H."/>
            <person name="Ryu S."/>
        </authorList>
    </citation>
    <scope>NUCLEOTIDE SEQUENCE</scope>
    <source>
        <strain evidence="9">MADBK_172401_WGS</strain>
        <tissue evidence="9">Digestive gland</tissue>
    </source>
</reference>
<feature type="compositionally biased region" description="Polar residues" evidence="5">
    <location>
        <begin position="779"/>
        <end position="788"/>
    </location>
</feature>
<name>A0A8J5CXX0_CHIOP</name>
<evidence type="ECO:0000256" key="6">
    <source>
        <dbReference type="SAM" id="Phobius"/>
    </source>
</evidence>
<keyword evidence="6" id="KW-0472">Membrane</keyword>
<keyword evidence="9" id="KW-0808">Transferase</keyword>
<dbReference type="InterPro" id="IPR013083">
    <property type="entry name" value="Znf_RING/FYVE/PHD"/>
</dbReference>
<dbReference type="PANTHER" id="PTHR13160:SF4">
    <property type="entry name" value="OLIGOSACCHARYLTRANSFERASE COMPLEX SUBUNIT OSTC"/>
    <property type="match status" value="1"/>
</dbReference>
<feature type="transmembrane region" description="Helical" evidence="6">
    <location>
        <begin position="595"/>
        <end position="620"/>
    </location>
</feature>
<proteinExistence type="predicted"/>
<feature type="transmembrane region" description="Helical" evidence="6">
    <location>
        <begin position="626"/>
        <end position="647"/>
    </location>
</feature>
<dbReference type="SMART" id="SM00184">
    <property type="entry name" value="RING"/>
    <property type="match status" value="1"/>
</dbReference>
<dbReference type="GO" id="GO:0016757">
    <property type="term" value="F:glycosyltransferase activity"/>
    <property type="evidence" value="ECO:0007669"/>
    <property type="project" value="InterPro"/>
</dbReference>
<keyword evidence="6" id="KW-1133">Transmembrane helix</keyword>
<keyword evidence="2 4" id="KW-0863">Zinc-finger</keyword>
<feature type="chain" id="PRO_5035291651" evidence="7">
    <location>
        <begin position="20"/>
        <end position="1107"/>
    </location>
</feature>
<dbReference type="PROSITE" id="PS50089">
    <property type="entry name" value="ZF_RING_2"/>
    <property type="match status" value="1"/>
</dbReference>
<dbReference type="OrthoDB" id="529273at2759"/>
<feature type="compositionally biased region" description="Pro residues" evidence="5">
    <location>
        <begin position="844"/>
        <end position="860"/>
    </location>
</feature>
<feature type="transmembrane region" description="Helical" evidence="6">
    <location>
        <begin position="659"/>
        <end position="682"/>
    </location>
</feature>
<evidence type="ECO:0000256" key="3">
    <source>
        <dbReference type="ARBA" id="ARBA00022833"/>
    </source>
</evidence>
<sequence>MEPVWAYVAVLVLAPGLLGDRWEDLNLHPEHLPFVLANDPGLAEECRTSSTCPYKMHLNRPACWGHEDKCKGTKSYSRPFCPGDARGWVKSKKEQLSTFFTQADFGFVKERRKEVKVYCQPQQQGDSWLECSDHLEFCRGRNIYMDFRPLLDRKEPVRYHMDVLDQGQVGGHCRLDQKLLKSNADQISPLQSWGPELRHFAEVDKRVEEGADMCDLWIEKPTYLMKIDATVNMYHHFCDFLNLYASQHLNTTHHQAFSRDNQIIIWETLPYWSNFGAAFDAFTKNPLWNLNHVAGKRVCFKSVMFPLLPRMIFGLFYNTPIVWGCQGSGLFHAFSRHLLHRLRVAGAEQTRGGDGRVHVTLLSRDTKYRRVLNERELISALERNKTYIVRRAEYSHKMDFRLQLQQDQWSDIFIGMHGAGLTHLLFMPTGRSSLNCEYNCGDANCYQDLARLRGLKYLTWRDPSKLTPEDEGHHPEGGAHEKFTNYRFNVEEFLALVGEGAAHVMAHKGWRNLHPHLNAKPPRHHPATRSYEGGRKGRGLAASQGSQPITWRGTGGVGGSVVLWRRREGKMLDFVYGLPYVVLELPRLKLKRPSWLAMPAPMTVFAFILLSYFLVAFMAYRVNGQYIMEGLASSFMFALGGIGFILLDQTHSPSTPKLHRILLIIIGFSCIIISAIACYAFMKIKLPSVQQPVIDHHFEFRSVKEALDCPVCLEQYNEGLHNPKMMPCLHTLCASCIAAFTAALTKQSQGSPRSPEPLSARIASPAPESHFHHALPRHGSQSNLSNTNSREDPGAASHTAGSANTSDAQQINAINALANVMQTSRRHPLLRRVTGLGPTSPVTQHPPDPLPGLPPPPGISPKPRLPRPASCFSPLKNARSISLKRPEASPPLPPKPGAAASHTEPQIPKNVVVQCPLCRSKVNTSKLQTNRYILAHMRDIARMSLHSPSSPFPASSSLETAKTASGFPPTCPSLPLWVETQKATLESLQMAVEENLGQHTAYLQSLQKMIKECVWEANKQVEDLKEELHCQPPNPVTESHQEMAEALREKVTRLEVLAKRVSTQDLAAGYGEMSVSLREAQQQIIISTNNSKDAALIITIVQGQTTI</sequence>
<protein>
    <submittedName>
        <fullName evidence="9">EGF domain-specific O-linked N-acetylglucosamine transferase</fullName>
    </submittedName>
</protein>
<dbReference type="InterPro" id="IPR001841">
    <property type="entry name" value="Znf_RING"/>
</dbReference>
<keyword evidence="10" id="KW-1185">Reference proteome</keyword>
<dbReference type="GO" id="GO:0008250">
    <property type="term" value="C:oligosaccharyltransferase complex"/>
    <property type="evidence" value="ECO:0007669"/>
    <property type="project" value="InterPro"/>
</dbReference>
<gene>
    <name evidence="9" type="primary">Eogt</name>
    <name evidence="9" type="ORF">GWK47_039081</name>
</gene>
<accession>A0A8J5CXX0</accession>
<evidence type="ECO:0000256" key="1">
    <source>
        <dbReference type="ARBA" id="ARBA00022723"/>
    </source>
</evidence>
<dbReference type="InterPro" id="IPR027370">
    <property type="entry name" value="Znf-RING_euk"/>
</dbReference>
<dbReference type="Gene3D" id="3.30.40.10">
    <property type="entry name" value="Zinc/RING finger domain, C3HC4 (zinc finger)"/>
    <property type="match status" value="1"/>
</dbReference>
<dbReference type="InterPro" id="IPR017907">
    <property type="entry name" value="Znf_RING_CS"/>
</dbReference>
<feature type="region of interest" description="Disordered" evidence="5">
    <location>
        <begin position="769"/>
        <end position="806"/>
    </location>
</feature>
<evidence type="ECO:0000256" key="4">
    <source>
        <dbReference type="PROSITE-ProRule" id="PRU00175"/>
    </source>
</evidence>
<evidence type="ECO:0000313" key="10">
    <source>
        <dbReference type="Proteomes" id="UP000770661"/>
    </source>
</evidence>
<organism evidence="9 10">
    <name type="scientific">Chionoecetes opilio</name>
    <name type="common">Atlantic snow crab</name>
    <name type="synonym">Cancer opilio</name>
    <dbReference type="NCBI Taxonomy" id="41210"/>
    <lineage>
        <taxon>Eukaryota</taxon>
        <taxon>Metazoa</taxon>
        <taxon>Ecdysozoa</taxon>
        <taxon>Arthropoda</taxon>
        <taxon>Crustacea</taxon>
        <taxon>Multicrustacea</taxon>
        <taxon>Malacostraca</taxon>
        <taxon>Eumalacostraca</taxon>
        <taxon>Eucarida</taxon>
        <taxon>Decapoda</taxon>
        <taxon>Pleocyemata</taxon>
        <taxon>Brachyura</taxon>
        <taxon>Eubrachyura</taxon>
        <taxon>Majoidea</taxon>
        <taxon>Majidae</taxon>
        <taxon>Chionoecetes</taxon>
    </lineage>
</organism>
<evidence type="ECO:0000256" key="5">
    <source>
        <dbReference type="SAM" id="MobiDB-lite"/>
    </source>
</evidence>
<comment type="caution">
    <text evidence="9">The sequence shown here is derived from an EMBL/GenBank/DDBJ whole genome shotgun (WGS) entry which is preliminary data.</text>
</comment>
<keyword evidence="1" id="KW-0479">Metal-binding</keyword>
<feature type="domain" description="RING-type" evidence="8">
    <location>
        <begin position="709"/>
        <end position="752"/>
    </location>
</feature>
<keyword evidence="3" id="KW-0862">Zinc</keyword>
<dbReference type="InterPro" id="IPR042416">
    <property type="entry name" value="OSTC"/>
</dbReference>
<dbReference type="GO" id="GO:0008270">
    <property type="term" value="F:zinc ion binding"/>
    <property type="evidence" value="ECO:0007669"/>
    <property type="project" value="UniProtKB-KW"/>
</dbReference>